<dbReference type="SUPFAM" id="SSF141530">
    <property type="entry name" value="PTSIIA/GutA-like"/>
    <property type="match status" value="1"/>
</dbReference>
<reference evidence="2" key="1">
    <citation type="journal article" date="2021" name="PeerJ">
        <title>Extensive microbial diversity within the chicken gut microbiome revealed by metagenomics and culture.</title>
        <authorList>
            <person name="Gilroy R."/>
            <person name="Ravi A."/>
            <person name="Getino M."/>
            <person name="Pursley I."/>
            <person name="Horton D.L."/>
            <person name="Alikhan N.F."/>
            <person name="Baker D."/>
            <person name="Gharbi K."/>
            <person name="Hall N."/>
            <person name="Watson M."/>
            <person name="Adriaenssens E.M."/>
            <person name="Foster-Nyarko E."/>
            <person name="Jarju S."/>
            <person name="Secka A."/>
            <person name="Antonio M."/>
            <person name="Oren A."/>
            <person name="Chaudhuri R.R."/>
            <person name="La Ragione R."/>
            <person name="Hildebrand F."/>
            <person name="Pallen M.J."/>
        </authorList>
    </citation>
    <scope>NUCLEOTIDE SEQUENCE</scope>
    <source>
        <strain evidence="2">ChiHjej13B12-752</strain>
    </source>
</reference>
<dbReference type="Pfam" id="PF03829">
    <property type="entry name" value="PTSIIA_gutA"/>
    <property type="match status" value="1"/>
</dbReference>
<dbReference type="GO" id="GO:0008982">
    <property type="term" value="F:protein-N(PI)-phosphohistidine-sugar phosphotransferase activity"/>
    <property type="evidence" value="ECO:0007669"/>
    <property type="project" value="InterPro"/>
</dbReference>
<dbReference type="AlphaFoldDB" id="A0A9D1U1I5"/>
<dbReference type="PANTHER" id="PTHR40398:SF1">
    <property type="entry name" value="PTS SYSTEM GLUCITOL_SORBITOL-SPECIFIC EIIA COMPONENT"/>
    <property type="match status" value="1"/>
</dbReference>
<proteinExistence type="predicted"/>
<dbReference type="PANTHER" id="PTHR40398">
    <property type="entry name" value="PTS SYSTEM GLUCITOL/SORBITOL-SPECIFIC EIIA COMPONENT"/>
    <property type="match status" value="1"/>
</dbReference>
<evidence type="ECO:0000313" key="2">
    <source>
        <dbReference type="EMBL" id="HIW13309.1"/>
    </source>
</evidence>
<sequence length="119" mass="13328">MEKLNATIRELGSEWEMMKSENMVILFNENSPQELRDISVVHDGEASEEVEAGDVMELGDKSYDILFVGGKANETLRELGHATFQFNGERDSDLPGTICLEKKEIPNLEIGQKVVIKSN</sequence>
<dbReference type="Proteomes" id="UP000823989">
    <property type="component" value="Unassembled WGS sequence"/>
</dbReference>
<dbReference type="InterPro" id="IPR004716">
    <property type="entry name" value="PTS_IIA_glucitol/sorbitol-sp"/>
</dbReference>
<comment type="caution">
    <text evidence="2">The sequence shown here is derived from an EMBL/GenBank/DDBJ whole genome shotgun (WGS) entry which is preliminary data.</text>
</comment>
<dbReference type="PROSITE" id="PS51097">
    <property type="entry name" value="PTS_EIIA_TYPE_5"/>
    <property type="match status" value="1"/>
</dbReference>
<organism evidence="2 3">
    <name type="scientific">Candidatus Salinicoccus stercoripullorum</name>
    <dbReference type="NCBI Taxonomy" id="2838756"/>
    <lineage>
        <taxon>Bacteria</taxon>
        <taxon>Bacillati</taxon>
        <taxon>Bacillota</taxon>
        <taxon>Bacilli</taxon>
        <taxon>Bacillales</taxon>
        <taxon>Staphylococcaceae</taxon>
        <taxon>Salinicoccus</taxon>
    </lineage>
</organism>
<accession>A0A9D1U1I5</accession>
<protein>
    <submittedName>
        <fullName evidence="2">PTS glucitol/sorbitol transporter subunit IIA</fullName>
    </submittedName>
</protein>
<evidence type="ECO:0000313" key="3">
    <source>
        <dbReference type="Proteomes" id="UP000823989"/>
    </source>
</evidence>
<name>A0A9D1U1I5_9STAP</name>
<dbReference type="GO" id="GO:0016301">
    <property type="term" value="F:kinase activity"/>
    <property type="evidence" value="ECO:0007669"/>
    <property type="project" value="TreeGrafter"/>
</dbReference>
<gene>
    <name evidence="2" type="ORF">H9891_09185</name>
</gene>
<dbReference type="GO" id="GO:0005737">
    <property type="term" value="C:cytoplasm"/>
    <property type="evidence" value="ECO:0007669"/>
    <property type="project" value="InterPro"/>
</dbReference>
<dbReference type="GO" id="GO:0009401">
    <property type="term" value="P:phosphoenolpyruvate-dependent sugar phosphotransferase system"/>
    <property type="evidence" value="ECO:0007669"/>
    <property type="project" value="InterPro"/>
</dbReference>
<dbReference type="EMBL" id="DXHR01000031">
    <property type="protein sequence ID" value="HIW13309.1"/>
    <property type="molecule type" value="Genomic_DNA"/>
</dbReference>
<dbReference type="Gene3D" id="2.40.33.40">
    <property type="entry name" value="Phosphotransferase system, glucitol/sorbitol-specific IIA component"/>
    <property type="match status" value="1"/>
</dbReference>
<evidence type="ECO:0000256" key="1">
    <source>
        <dbReference type="PROSITE-ProRule" id="PRU00420"/>
    </source>
</evidence>
<dbReference type="InterPro" id="IPR036665">
    <property type="entry name" value="PTS_IIA_glucitol/sorbitol_sf"/>
</dbReference>
<reference evidence="2" key="2">
    <citation type="submission" date="2021-04" db="EMBL/GenBank/DDBJ databases">
        <authorList>
            <person name="Gilroy R."/>
        </authorList>
    </citation>
    <scope>NUCLEOTIDE SEQUENCE</scope>
    <source>
        <strain evidence="2">ChiHjej13B12-752</strain>
    </source>
</reference>
<feature type="modified residue" description="Phosphohistidine; by HPr" evidence="1">
    <location>
        <position position="42"/>
    </location>
</feature>